<evidence type="ECO:0000313" key="11">
    <source>
        <dbReference type="Proteomes" id="UP000028837"/>
    </source>
</evidence>
<dbReference type="GO" id="GO:0006890">
    <property type="term" value="P:retrograde vesicle-mediated transport, Golgi to endoplasmic reticulum"/>
    <property type="evidence" value="ECO:0007669"/>
    <property type="project" value="TreeGrafter"/>
</dbReference>
<keyword evidence="5" id="KW-0653">Protein transport</keyword>
<sequence>MASPVPKPPEGALPGSPLPSSNSSSSASLQSSAVSAAFNALSAPTFSAGAWLDACIERSLEQQAFEAPPVASSSLASSPETETARLADRLESTLESVLAEVQRRIATTFEALDTKSQDLSSAAPTYVKQVEELSGKLVDARRTVDDALKALSCVDFEHQESLRRLAALDALRRHFHRCRRVLLVLHQWDFRVGEIELLLHSFQHQETPLIANPASSVDGTPFHPHQPSQGQGLSDDADASTFSSSSFSSSASSASSASSSSSSSAFEHAASTARLRSLAQAAMHAAALKNAVQELKAFGEFSARVRAAELLEKRVVVVTRSLMRSAFLSGDAESLRVAMNISVTMNHSAQLQQELSKCFGDQLRQAWLATWARTPAGRRRREAEVAAGACWALAPNERLHGERELYAEEQGDGFPREEADACGDDASVEKEQRTIGEPEALLLYFEEFTRLLEERSSLLRLFADELSQAEIRALRASSDDSSSTSSCSSAAHSASSSSRSADPQGPFGCGRRGEEETSGVAGAASQAPHRPLRLHRTASRLHTRVWEETLLLCLKVGGEAPNAEVEAFLAAGGADLEEDDEERMARIEKLLQTYDMGFTLLSATPVVAESEPHIPQLWRKISSTCLFFPALLLRQFNAALWKSSRRFFLQDAPSVRPFDKRQAPSQVVMELEGRLDRTLQRLSSSSLTALSPGAFHLCLAPCLLSAVDDAVAEFLSSLSPVLQTFAHTIQYKTQSIQDTQNRERERDLPARGNAGDFLPLDVLPTSLPFDLSLLNACMQQYLLFASTQQKLAQGAAVVFDEALTGHRRHSRFNVYLRELTNLHPDLLVYPSPSAVAHSASLLPSSCSSSFSAPPLPSVLPASFAAYTKLRHASRALVLLACSAPCSLFLHRFYPLCLGAISVSSSAQRAESLLREQRESINGQESKAVLPSSVSTAAGEFFLQLLPHLEVAAAGAKGSEKRETEVESSDESLIAGLLSVVFTSFCRALLVADLPTRLTKEEPVQRGELRENMLLQLQADARYLASLSRSLGYDPEEESSFLFFETESREGSEKARDAQADKQDQQTKDEERESSDVGETKKEEKDEAVRQERKRGPTWMIGLLLRGLDALLGTAEGETSAEPSAAKREEIKNNADENSSSLGCLGAFEAHLRRKFAREKNETKGDSPSDSERVRAARAVAAAALESPSSDLCKSEKEKEDEEVTLVWAVLCQLGVFPSPL</sequence>
<dbReference type="OrthoDB" id="332804at2759"/>
<feature type="compositionally biased region" description="Low complexity" evidence="9">
    <location>
        <begin position="12"/>
        <end position="27"/>
    </location>
</feature>
<feature type="region of interest" description="Disordered" evidence="9">
    <location>
        <begin position="1156"/>
        <end position="1177"/>
    </location>
</feature>
<dbReference type="GO" id="GO:0000139">
    <property type="term" value="C:Golgi membrane"/>
    <property type="evidence" value="ECO:0007669"/>
    <property type="project" value="UniProtKB-SubCell"/>
</dbReference>
<dbReference type="GO" id="GO:0017119">
    <property type="term" value="C:Golgi transport complex"/>
    <property type="evidence" value="ECO:0007669"/>
    <property type="project" value="InterPro"/>
</dbReference>
<name>A0A086JKV7_TOXGO</name>
<feature type="region of interest" description="Disordered" evidence="9">
    <location>
        <begin position="1114"/>
        <end position="1141"/>
    </location>
</feature>
<comment type="similarity">
    <text evidence="2">Belongs to the COG7 family.</text>
</comment>
<evidence type="ECO:0000256" key="8">
    <source>
        <dbReference type="ARBA" id="ARBA00031345"/>
    </source>
</evidence>
<comment type="subcellular location">
    <subcellularLocation>
        <location evidence="1">Golgi apparatus membrane</location>
        <topology evidence="1">Peripheral membrane protein</topology>
    </subcellularLocation>
</comment>
<feature type="region of interest" description="Disordered" evidence="9">
    <location>
        <begin position="477"/>
        <end position="533"/>
    </location>
</feature>
<feature type="compositionally biased region" description="Basic and acidic residues" evidence="9">
    <location>
        <begin position="1157"/>
        <end position="1174"/>
    </location>
</feature>
<feature type="region of interest" description="Disordered" evidence="9">
    <location>
        <begin position="213"/>
        <end position="240"/>
    </location>
</feature>
<reference evidence="10 11" key="1">
    <citation type="submission" date="2014-02" db="EMBL/GenBank/DDBJ databases">
        <authorList>
            <person name="Sibley D."/>
            <person name="Venepally P."/>
            <person name="Karamycheva S."/>
            <person name="Hadjithomas M."/>
            <person name="Khan A."/>
            <person name="Brunk B."/>
            <person name="Roos D."/>
            <person name="Caler E."/>
            <person name="Lorenzi H."/>
        </authorList>
    </citation>
    <scope>NUCLEOTIDE SEQUENCE [LARGE SCALE GENOMIC DNA]</scope>
    <source>
        <strain evidence="10 11">GAB2-2007-GAL-DOM2</strain>
    </source>
</reference>
<feature type="compositionally biased region" description="Pro residues" evidence="9">
    <location>
        <begin position="1"/>
        <end position="11"/>
    </location>
</feature>
<protein>
    <recommendedName>
        <fullName evidence="3">Conserved oligomeric Golgi complex subunit 7</fullName>
    </recommendedName>
    <alternativeName>
        <fullName evidence="8">Component of oligomeric Golgi complex 7</fullName>
    </alternativeName>
</protein>
<comment type="caution">
    <text evidence="10">The sequence shown here is derived from an EMBL/GenBank/DDBJ whole genome shotgun (WGS) entry which is preliminary data.</text>
</comment>
<organism evidence="10 11">
    <name type="scientific">Toxoplasma gondii GAB2-2007-GAL-DOM2</name>
    <dbReference type="NCBI Taxonomy" id="1130820"/>
    <lineage>
        <taxon>Eukaryota</taxon>
        <taxon>Sar</taxon>
        <taxon>Alveolata</taxon>
        <taxon>Apicomplexa</taxon>
        <taxon>Conoidasida</taxon>
        <taxon>Coccidia</taxon>
        <taxon>Eucoccidiorida</taxon>
        <taxon>Eimeriorina</taxon>
        <taxon>Sarcocystidae</taxon>
        <taxon>Toxoplasma</taxon>
    </lineage>
</organism>
<evidence type="ECO:0000256" key="1">
    <source>
        <dbReference type="ARBA" id="ARBA00004395"/>
    </source>
</evidence>
<feature type="compositionally biased region" description="Basic and acidic residues" evidence="9">
    <location>
        <begin position="1124"/>
        <end position="1134"/>
    </location>
</feature>
<feature type="region of interest" description="Disordered" evidence="9">
    <location>
        <begin position="1045"/>
        <end position="1092"/>
    </location>
</feature>
<dbReference type="VEuPathDB" id="ToxoDB:TGDOM2_242030"/>
<keyword evidence="6" id="KW-0333">Golgi apparatus</keyword>
<evidence type="ECO:0000256" key="3">
    <source>
        <dbReference type="ARBA" id="ARBA00020984"/>
    </source>
</evidence>
<feature type="region of interest" description="Disordered" evidence="9">
    <location>
        <begin position="1"/>
        <end position="27"/>
    </location>
</feature>
<gene>
    <name evidence="10" type="ORF">TGDOM2_242030</name>
</gene>
<evidence type="ECO:0000256" key="6">
    <source>
        <dbReference type="ARBA" id="ARBA00023034"/>
    </source>
</evidence>
<evidence type="ECO:0000256" key="2">
    <source>
        <dbReference type="ARBA" id="ARBA00005831"/>
    </source>
</evidence>
<dbReference type="EMBL" id="AHZU02001396">
    <property type="protein sequence ID" value="KFG32775.1"/>
    <property type="molecule type" value="Genomic_DNA"/>
</dbReference>
<dbReference type="PANTHER" id="PTHR21443:SF0">
    <property type="entry name" value="CONSERVED OLIGOMERIC GOLGI COMPLEX SUBUNIT 7"/>
    <property type="match status" value="1"/>
</dbReference>
<feature type="compositionally biased region" description="Low complexity" evidence="9">
    <location>
        <begin position="477"/>
        <end position="502"/>
    </location>
</feature>
<evidence type="ECO:0000256" key="9">
    <source>
        <dbReference type="SAM" id="MobiDB-lite"/>
    </source>
</evidence>
<feature type="region of interest" description="Disordered" evidence="9">
    <location>
        <begin position="411"/>
        <end position="433"/>
    </location>
</feature>
<evidence type="ECO:0000256" key="4">
    <source>
        <dbReference type="ARBA" id="ARBA00022448"/>
    </source>
</evidence>
<evidence type="ECO:0000313" key="10">
    <source>
        <dbReference type="EMBL" id="KFG32775.1"/>
    </source>
</evidence>
<dbReference type="AlphaFoldDB" id="A0A086JKV7"/>
<dbReference type="Proteomes" id="UP000028837">
    <property type="component" value="Unassembled WGS sequence"/>
</dbReference>
<keyword evidence="7" id="KW-0472">Membrane</keyword>
<dbReference type="InterPro" id="IPR019335">
    <property type="entry name" value="COG7"/>
</dbReference>
<proteinExistence type="inferred from homology"/>
<accession>A0A086JKV7</accession>
<evidence type="ECO:0000256" key="7">
    <source>
        <dbReference type="ARBA" id="ARBA00023136"/>
    </source>
</evidence>
<keyword evidence="4" id="KW-0813">Transport</keyword>
<dbReference type="GO" id="GO:0006886">
    <property type="term" value="P:intracellular protein transport"/>
    <property type="evidence" value="ECO:0007669"/>
    <property type="project" value="InterPro"/>
</dbReference>
<evidence type="ECO:0000256" key="5">
    <source>
        <dbReference type="ARBA" id="ARBA00022927"/>
    </source>
</evidence>
<dbReference type="PANTHER" id="PTHR21443">
    <property type="entry name" value="CONSERVED OLIGOMERIC GOLGI COMPLEX COMPONENT 7"/>
    <property type="match status" value="1"/>
</dbReference>
<dbReference type="GO" id="GO:0007030">
    <property type="term" value="P:Golgi organization"/>
    <property type="evidence" value="ECO:0007669"/>
    <property type="project" value="TreeGrafter"/>
</dbReference>